<evidence type="ECO:0000259" key="2">
    <source>
        <dbReference type="Pfam" id="PF02120"/>
    </source>
</evidence>
<proteinExistence type="predicted"/>
<protein>
    <recommendedName>
        <fullName evidence="2">Flagellar hook-length control protein-like C-terminal domain-containing protein</fullName>
    </recommendedName>
</protein>
<feature type="domain" description="Flagellar hook-length control protein-like C-terminal" evidence="2">
    <location>
        <begin position="115"/>
        <end position="191"/>
    </location>
</feature>
<dbReference type="InterPro" id="IPR021136">
    <property type="entry name" value="Flagellar_hook_control-like_C"/>
</dbReference>
<dbReference type="EMBL" id="BPQM01000019">
    <property type="protein sequence ID" value="GJD77671.1"/>
    <property type="molecule type" value="Genomic_DNA"/>
</dbReference>
<comment type="caution">
    <text evidence="3">The sequence shown here is derived from an EMBL/GenBank/DDBJ whole genome shotgun (WGS) entry which is preliminary data.</text>
</comment>
<accession>A0AA37M9Y8</accession>
<reference evidence="3" key="2">
    <citation type="submission" date="2021-08" db="EMBL/GenBank/DDBJ databases">
        <authorList>
            <person name="Tani A."/>
            <person name="Ola A."/>
            <person name="Ogura Y."/>
            <person name="Katsura K."/>
            <person name="Hayashi T."/>
        </authorList>
    </citation>
    <scope>NUCLEOTIDE SEQUENCE</scope>
    <source>
        <strain evidence="3">NBRC 103626</strain>
    </source>
</reference>
<gene>
    <name evidence="3" type="ORF">NBEOAGPD_0878</name>
</gene>
<feature type="region of interest" description="Disordered" evidence="1">
    <location>
        <begin position="182"/>
        <end position="216"/>
    </location>
</feature>
<dbReference type="Proteomes" id="UP001055108">
    <property type="component" value="Unassembled WGS sequence"/>
</dbReference>
<evidence type="ECO:0000256" key="1">
    <source>
        <dbReference type="SAM" id="MobiDB-lite"/>
    </source>
</evidence>
<reference evidence="3" key="1">
    <citation type="journal article" date="2016" name="Front. Microbiol.">
        <title>Genome Sequence of the Piezophilic, Mesophilic Sulfate-Reducing Bacterium Desulfovibrio indicus J2T.</title>
        <authorList>
            <person name="Cao J."/>
            <person name="Maignien L."/>
            <person name="Shao Z."/>
            <person name="Alain K."/>
            <person name="Jebbar M."/>
        </authorList>
    </citation>
    <scope>NUCLEOTIDE SEQUENCE</scope>
    <source>
        <strain evidence="3">NBRC 103626</strain>
    </source>
</reference>
<evidence type="ECO:0000313" key="4">
    <source>
        <dbReference type="Proteomes" id="UP001055108"/>
    </source>
</evidence>
<keyword evidence="4" id="KW-1185">Reference proteome</keyword>
<dbReference type="CDD" id="cd17470">
    <property type="entry name" value="T3SS_Flik_C"/>
    <property type="match status" value="1"/>
</dbReference>
<feature type="compositionally biased region" description="Polar residues" evidence="1">
    <location>
        <begin position="11"/>
        <end position="21"/>
    </location>
</feature>
<dbReference type="Gene3D" id="3.30.750.140">
    <property type="match status" value="1"/>
</dbReference>
<name>A0AA37M9Y8_9HYPH</name>
<dbReference type="InterPro" id="IPR038610">
    <property type="entry name" value="FliK-like_C_sf"/>
</dbReference>
<dbReference type="Pfam" id="PF02120">
    <property type="entry name" value="Flg_hook"/>
    <property type="match status" value="1"/>
</dbReference>
<feature type="region of interest" description="Disordered" evidence="1">
    <location>
        <begin position="1"/>
        <end position="34"/>
    </location>
</feature>
<organism evidence="3 4">
    <name type="scientific">Methylobacterium gregans</name>
    <dbReference type="NCBI Taxonomy" id="374424"/>
    <lineage>
        <taxon>Bacteria</taxon>
        <taxon>Pseudomonadati</taxon>
        <taxon>Pseudomonadota</taxon>
        <taxon>Alphaproteobacteria</taxon>
        <taxon>Hyphomicrobiales</taxon>
        <taxon>Methylobacteriaceae</taxon>
        <taxon>Methylobacterium</taxon>
    </lineage>
</organism>
<dbReference type="AlphaFoldDB" id="A0AA37M9Y8"/>
<sequence length="238" mass="23674">MQGAKAGTVKETGTANETGNAKETGRAGSGAGESAAKPDLLAALAVPVAEAGSAAAGQTAGQAGAQAAAAGLGQAGAAHGAAHAAGSAAAPAATPATPPVQISQVPMTIGLRALSGSSQFEIRLDPLELGRIDVKLEIDKERGTVMTHMVVERVETLAMLQRDANSLQQALSQAGLDAQEGGINLSLRGDGQSGDRAGDQGAGQDGRAPRGPWVPEAERVAEAPLRMLRGLGGLDIRI</sequence>
<evidence type="ECO:0000313" key="3">
    <source>
        <dbReference type="EMBL" id="GJD77671.1"/>
    </source>
</evidence>